<dbReference type="InParanoid" id="S8E534"/>
<evidence type="ECO:0000313" key="2">
    <source>
        <dbReference type="EMBL" id="EPS99832.1"/>
    </source>
</evidence>
<keyword evidence="3" id="KW-1185">Reference proteome</keyword>
<dbReference type="OrthoDB" id="2418900at2759"/>
<accession>S8E534</accession>
<dbReference type="HOGENOM" id="CLU_006344_4_0_1"/>
<reference evidence="2 3" key="1">
    <citation type="journal article" date="2012" name="Science">
        <title>The Paleozoic origin of enzymatic lignin decomposition reconstructed from 31 fungal genomes.</title>
        <authorList>
            <person name="Floudas D."/>
            <person name="Binder M."/>
            <person name="Riley R."/>
            <person name="Barry K."/>
            <person name="Blanchette R.A."/>
            <person name="Henrissat B."/>
            <person name="Martinez A.T."/>
            <person name="Otillar R."/>
            <person name="Spatafora J.W."/>
            <person name="Yadav J.S."/>
            <person name="Aerts A."/>
            <person name="Benoit I."/>
            <person name="Boyd A."/>
            <person name="Carlson A."/>
            <person name="Copeland A."/>
            <person name="Coutinho P.M."/>
            <person name="de Vries R.P."/>
            <person name="Ferreira P."/>
            <person name="Findley K."/>
            <person name="Foster B."/>
            <person name="Gaskell J."/>
            <person name="Glotzer D."/>
            <person name="Gorecki P."/>
            <person name="Heitman J."/>
            <person name="Hesse C."/>
            <person name="Hori C."/>
            <person name="Igarashi K."/>
            <person name="Jurgens J.A."/>
            <person name="Kallen N."/>
            <person name="Kersten P."/>
            <person name="Kohler A."/>
            <person name="Kuees U."/>
            <person name="Kumar T.K.A."/>
            <person name="Kuo A."/>
            <person name="LaButti K."/>
            <person name="Larrondo L.F."/>
            <person name="Lindquist E."/>
            <person name="Ling A."/>
            <person name="Lombard V."/>
            <person name="Lucas S."/>
            <person name="Lundell T."/>
            <person name="Martin R."/>
            <person name="McLaughlin D.J."/>
            <person name="Morgenstern I."/>
            <person name="Morin E."/>
            <person name="Murat C."/>
            <person name="Nagy L.G."/>
            <person name="Nolan M."/>
            <person name="Ohm R.A."/>
            <person name="Patyshakuliyeva A."/>
            <person name="Rokas A."/>
            <person name="Ruiz-Duenas F.J."/>
            <person name="Sabat G."/>
            <person name="Salamov A."/>
            <person name="Samejima M."/>
            <person name="Schmutz J."/>
            <person name="Slot J.C."/>
            <person name="St John F."/>
            <person name="Stenlid J."/>
            <person name="Sun H."/>
            <person name="Sun S."/>
            <person name="Syed K."/>
            <person name="Tsang A."/>
            <person name="Wiebenga A."/>
            <person name="Young D."/>
            <person name="Pisabarro A."/>
            <person name="Eastwood D.C."/>
            <person name="Martin F."/>
            <person name="Cullen D."/>
            <person name="Grigoriev I.V."/>
            <person name="Hibbett D.S."/>
        </authorList>
    </citation>
    <scope>NUCLEOTIDE SEQUENCE</scope>
    <source>
        <strain evidence="3">FP-58527</strain>
    </source>
</reference>
<feature type="region of interest" description="Disordered" evidence="1">
    <location>
        <begin position="519"/>
        <end position="581"/>
    </location>
</feature>
<feature type="compositionally biased region" description="Low complexity" evidence="1">
    <location>
        <begin position="532"/>
        <end position="548"/>
    </location>
</feature>
<gene>
    <name evidence="2" type="ORF">FOMPIDRAFT_1123690</name>
</gene>
<protein>
    <submittedName>
        <fullName evidence="2">Uncharacterized protein</fullName>
    </submittedName>
</protein>
<dbReference type="Pfam" id="PF18759">
    <property type="entry name" value="Plavaka"/>
    <property type="match status" value="1"/>
</dbReference>
<evidence type="ECO:0000256" key="1">
    <source>
        <dbReference type="SAM" id="MobiDB-lite"/>
    </source>
</evidence>
<proteinExistence type="predicted"/>
<dbReference type="InterPro" id="IPR041078">
    <property type="entry name" value="Plavaka"/>
</dbReference>
<feature type="compositionally biased region" description="Basic and acidic residues" evidence="1">
    <location>
        <begin position="569"/>
        <end position="581"/>
    </location>
</feature>
<evidence type="ECO:0000313" key="3">
    <source>
        <dbReference type="Proteomes" id="UP000015241"/>
    </source>
</evidence>
<dbReference type="EMBL" id="KE504153">
    <property type="protein sequence ID" value="EPS99832.1"/>
    <property type="molecule type" value="Genomic_DNA"/>
</dbReference>
<dbReference type="AlphaFoldDB" id="S8E534"/>
<name>S8E534_FOMSC</name>
<organism evidence="2 3">
    <name type="scientific">Fomitopsis schrenkii</name>
    <name type="common">Brown rot fungus</name>
    <dbReference type="NCBI Taxonomy" id="2126942"/>
    <lineage>
        <taxon>Eukaryota</taxon>
        <taxon>Fungi</taxon>
        <taxon>Dikarya</taxon>
        <taxon>Basidiomycota</taxon>
        <taxon>Agaricomycotina</taxon>
        <taxon>Agaricomycetes</taxon>
        <taxon>Polyporales</taxon>
        <taxon>Fomitopsis</taxon>
    </lineage>
</organism>
<dbReference type="Proteomes" id="UP000015241">
    <property type="component" value="Unassembled WGS sequence"/>
</dbReference>
<sequence length="581" mass="65435">MEVDGEENQGRGEDSSAKWCPFASELDWNVAVGQKSLDRFLSIPGVVERLGLSFKDVRELFIKVDTIPERVPWKTTSLAFPDRPEEKHLVRYRDIIEAIKALLGNPSYAKQIVWRPRMVFTDASKTKQVFSEMWTGLWWNELQQYLPKGAAAAPVIIATDKTQLTQFLGNNSAYPVYLTLGNIPRAIRRKPSQHACILLGYLPVSKISRKGLTKREHKARTQRIFHAAMRLIVKPLIAAGEEGIEVTSRDSFIRKVFPVLASYVADYPEQCLVTCSKYGMCLKCQCPADMLSKDKPATLCTSELTEDIISHAWDSGRGRAAAVEAKCMMLDVSGGVKKPFWVGLPYADVHLSITPDELDNRLRCLPLAHGVRHFKNGISSLSQISGKERKEMACILLACLIGKVSKETMLTFRSLLDFIYLSQYPTFHANKDVLIKLGIRDDFNIPKIHSLLHYEQAIRLFGTTDNYNTEMFEHLPIEFAKDAWRATNHRNEFPQMVRWITRNKKMALYEAFQKECSLEDQAQDEEDKPEDGNPGSPSDGAAAAPDGNTIDGVESTMGITIAKYPPAVERSDGWREGSEQT</sequence>